<evidence type="ECO:0000256" key="1">
    <source>
        <dbReference type="SAM" id="MobiDB-lite"/>
    </source>
</evidence>
<sequence length="168" mass="17139">MILALLLAAQTAAVPLQPASPPQRLSILASDCPKPTGEEITVCAPVAQPRLPLPAERGPPDHPVPSNPDLRPTTAMNQTAAPCASLQGGCQTGIDVLGGGTAAIRLIGKLIDPDSCCERPGESTSAGMLIGDMVGGIKRAFAKKPDKSNRVSVALDTPPPSTAGRLLP</sequence>
<reference evidence="3" key="1">
    <citation type="submission" date="2020-12" db="EMBL/GenBank/DDBJ databases">
        <title>Hymenobacter sp.</title>
        <authorList>
            <person name="Kim M.K."/>
        </authorList>
    </citation>
    <scope>NUCLEOTIDE SEQUENCE [LARGE SCALE GENOMIC DNA]</scope>
    <source>
        <strain evidence="3">BT553</strain>
    </source>
</reference>
<protein>
    <submittedName>
        <fullName evidence="2">Uncharacterized protein</fullName>
    </submittedName>
</protein>
<gene>
    <name evidence="2" type="ORF">JAO74_00860</name>
</gene>
<dbReference type="EMBL" id="JAELXS010000001">
    <property type="protein sequence ID" value="MBJ6120333.1"/>
    <property type="molecule type" value="Genomic_DNA"/>
</dbReference>
<dbReference type="Proteomes" id="UP000640426">
    <property type="component" value="Unassembled WGS sequence"/>
</dbReference>
<proteinExistence type="predicted"/>
<organism evidence="2 3">
    <name type="scientific">Sphingomonas mollis</name>
    <dbReference type="NCBI Taxonomy" id="2795726"/>
    <lineage>
        <taxon>Bacteria</taxon>
        <taxon>Pseudomonadati</taxon>
        <taxon>Pseudomonadota</taxon>
        <taxon>Alphaproteobacteria</taxon>
        <taxon>Sphingomonadales</taxon>
        <taxon>Sphingomonadaceae</taxon>
        <taxon>Sphingomonas</taxon>
    </lineage>
</organism>
<keyword evidence="3" id="KW-1185">Reference proteome</keyword>
<accession>A0ABS0XKU4</accession>
<evidence type="ECO:0000313" key="3">
    <source>
        <dbReference type="Proteomes" id="UP000640426"/>
    </source>
</evidence>
<name>A0ABS0XKU4_9SPHN</name>
<comment type="caution">
    <text evidence="2">The sequence shown here is derived from an EMBL/GenBank/DDBJ whole genome shotgun (WGS) entry which is preliminary data.</text>
</comment>
<feature type="region of interest" description="Disordered" evidence="1">
    <location>
        <begin position="145"/>
        <end position="168"/>
    </location>
</feature>
<feature type="region of interest" description="Disordered" evidence="1">
    <location>
        <begin position="50"/>
        <end position="75"/>
    </location>
</feature>
<dbReference type="RefSeq" id="WP_199034094.1">
    <property type="nucleotide sequence ID" value="NZ_JAELXS010000001.1"/>
</dbReference>
<evidence type="ECO:0000313" key="2">
    <source>
        <dbReference type="EMBL" id="MBJ6120333.1"/>
    </source>
</evidence>